<dbReference type="PANTHER" id="PTHR31371:SF13">
    <property type="entry name" value="OS05G0457600 PROTEIN"/>
    <property type="match status" value="1"/>
</dbReference>
<sequence length="483" mass="53899">MGVPRVLADLRIRMGSIDPERPVVGILAFEAAAAMSRLVSLHRSLAEDEVRRLRTDMRSQGVAYLTSRDQPFLLRLACAELVAELDKAASVVSRLGAKCCDALLSGFDRFYADLKAGGVYSAPSGGRVADLERLGLGSTAKGVEKRVKRMERYVAATSRLYAEMEALNELEASERRMEQQWRRHSGPIPTQKPGVRPAPSAVQLDLCSQRHKVRRLKEESLWNKTFDKVVKLMVRAVITVFARICAVFGPCVLGLPPLPNRNRRTLLLRGGNPHNPSKHSSGPLDRPLAKAGPILRNSAPIFVAKGSIKKPFESLSSLLEAGPTTVGGSGLALRYANVIVLAEKLLAMRSVGSHEAEDEEEEDTRAELYQMMPSAMQGAVRAKLRECWRREGGTVDGSLAEGWKEAVRRILTWLGPVGHDTLRWQKERHMERQQRFDARPRELLMQTLHFSDREKTEAAIVEVLVGLSCMGWYEERRRHSLRC</sequence>
<organism evidence="3 4">
    <name type="scientific">Ensete ventricosum</name>
    <name type="common">Abyssinian banana</name>
    <name type="synonym">Musa ensete</name>
    <dbReference type="NCBI Taxonomy" id="4639"/>
    <lineage>
        <taxon>Eukaryota</taxon>
        <taxon>Viridiplantae</taxon>
        <taxon>Streptophyta</taxon>
        <taxon>Embryophyta</taxon>
        <taxon>Tracheophyta</taxon>
        <taxon>Spermatophyta</taxon>
        <taxon>Magnoliopsida</taxon>
        <taxon>Liliopsida</taxon>
        <taxon>Zingiberales</taxon>
        <taxon>Musaceae</taxon>
        <taxon>Ensete</taxon>
    </lineage>
</organism>
<dbReference type="GO" id="GO:0045927">
    <property type="term" value="P:positive regulation of growth"/>
    <property type="evidence" value="ECO:0007669"/>
    <property type="project" value="InterPro"/>
</dbReference>
<dbReference type="Proteomes" id="UP001222027">
    <property type="component" value="Unassembled WGS sequence"/>
</dbReference>
<evidence type="ECO:0000259" key="1">
    <source>
        <dbReference type="Pfam" id="PF05003"/>
    </source>
</evidence>
<gene>
    <name evidence="3" type="ORF">OPV22_023504</name>
</gene>
<keyword evidence="4" id="KW-1185">Reference proteome</keyword>
<proteinExistence type="predicted"/>
<accession>A0AAV8QT25</accession>
<protein>
    <recommendedName>
        <fullName evidence="5">DUF668 domain-containing protein</fullName>
    </recommendedName>
</protein>
<dbReference type="AlphaFoldDB" id="A0AAV8QT25"/>
<comment type="caution">
    <text evidence="3">The sequence shown here is derived from an EMBL/GenBank/DDBJ whole genome shotgun (WGS) entry which is preliminary data.</text>
</comment>
<dbReference type="InterPro" id="IPR007700">
    <property type="entry name" value="DUF668"/>
</dbReference>
<reference evidence="3 4" key="1">
    <citation type="submission" date="2022-12" db="EMBL/GenBank/DDBJ databases">
        <title>Chromosome-scale assembly of the Ensete ventricosum genome.</title>
        <authorList>
            <person name="Dussert Y."/>
            <person name="Stocks J."/>
            <person name="Wendawek A."/>
            <person name="Woldeyes F."/>
            <person name="Nichols R.A."/>
            <person name="Borrell J.S."/>
        </authorList>
    </citation>
    <scope>NUCLEOTIDE SEQUENCE [LARGE SCALE GENOMIC DNA]</scope>
    <source>
        <strain evidence="4">cv. Maze</strain>
        <tissue evidence="3">Seeds</tissue>
    </source>
</reference>
<dbReference type="Pfam" id="PF11961">
    <property type="entry name" value="DUF3475"/>
    <property type="match status" value="1"/>
</dbReference>
<evidence type="ECO:0000313" key="3">
    <source>
        <dbReference type="EMBL" id="KAJ8479777.1"/>
    </source>
</evidence>
<dbReference type="EMBL" id="JAQQAF010000006">
    <property type="protein sequence ID" value="KAJ8479777.1"/>
    <property type="molecule type" value="Genomic_DNA"/>
</dbReference>
<feature type="domain" description="DUF668" evidence="1">
    <location>
        <begin position="325"/>
        <end position="423"/>
    </location>
</feature>
<name>A0AAV8QT25_ENSVE</name>
<evidence type="ECO:0000313" key="4">
    <source>
        <dbReference type="Proteomes" id="UP001222027"/>
    </source>
</evidence>
<dbReference type="InterPro" id="IPR021864">
    <property type="entry name" value="DUF3475"/>
</dbReference>
<dbReference type="Pfam" id="PF05003">
    <property type="entry name" value="DUF668"/>
    <property type="match status" value="1"/>
</dbReference>
<evidence type="ECO:0008006" key="5">
    <source>
        <dbReference type="Google" id="ProtNLM"/>
    </source>
</evidence>
<evidence type="ECO:0000259" key="2">
    <source>
        <dbReference type="Pfam" id="PF11961"/>
    </source>
</evidence>
<dbReference type="PANTHER" id="PTHR31371">
    <property type="entry name" value="BNAC09G50660D PROTEIN"/>
    <property type="match status" value="1"/>
</dbReference>
<feature type="domain" description="DUF3475" evidence="2">
    <location>
        <begin position="26"/>
        <end position="81"/>
    </location>
</feature>